<dbReference type="GO" id="GO:0020037">
    <property type="term" value="F:heme binding"/>
    <property type="evidence" value="ECO:0007669"/>
    <property type="project" value="InterPro"/>
</dbReference>
<feature type="domain" description="DUF1549" evidence="2">
    <location>
        <begin position="153"/>
        <end position="359"/>
    </location>
</feature>
<dbReference type="EMBL" id="CP042914">
    <property type="protein sequence ID" value="QEG42188.1"/>
    <property type="molecule type" value="Genomic_DNA"/>
</dbReference>
<dbReference type="InterPro" id="IPR036909">
    <property type="entry name" value="Cyt_c-like_dom_sf"/>
</dbReference>
<dbReference type="Pfam" id="PF07583">
    <property type="entry name" value="PSCyt2"/>
    <property type="match status" value="1"/>
</dbReference>
<evidence type="ECO:0000259" key="3">
    <source>
        <dbReference type="Pfam" id="PF07587"/>
    </source>
</evidence>
<dbReference type="Pfam" id="PF07587">
    <property type="entry name" value="PSD1"/>
    <property type="match status" value="1"/>
</dbReference>
<feature type="chain" id="PRO_5022908613" evidence="1">
    <location>
        <begin position="24"/>
        <end position="1010"/>
    </location>
</feature>
<keyword evidence="1" id="KW-0732">Signal</keyword>
<accession>A0A5B9QT50</accession>
<dbReference type="InterPro" id="IPR022655">
    <property type="entry name" value="DUF1553"/>
</dbReference>
<protein>
    <submittedName>
        <fullName evidence="5">Planctomycete cytochrome C</fullName>
    </submittedName>
</protein>
<feature type="domain" description="DUF1553" evidence="3">
    <location>
        <begin position="726"/>
        <end position="979"/>
    </location>
</feature>
<dbReference type="OrthoDB" id="127107at2"/>
<evidence type="ECO:0000313" key="5">
    <source>
        <dbReference type="EMBL" id="QEG42188.1"/>
    </source>
</evidence>
<gene>
    <name evidence="5" type="ORF">UC8_42220</name>
</gene>
<reference evidence="5 6" key="1">
    <citation type="submission" date="2019-08" db="EMBL/GenBank/DDBJ databases">
        <title>Deep-cultivation of Planctomycetes and their phenomic and genomic characterization uncovers novel biology.</title>
        <authorList>
            <person name="Wiegand S."/>
            <person name="Jogler M."/>
            <person name="Boedeker C."/>
            <person name="Pinto D."/>
            <person name="Vollmers J."/>
            <person name="Rivas-Marin E."/>
            <person name="Kohn T."/>
            <person name="Peeters S.H."/>
            <person name="Heuer A."/>
            <person name="Rast P."/>
            <person name="Oberbeckmann S."/>
            <person name="Bunk B."/>
            <person name="Jeske O."/>
            <person name="Meyerdierks A."/>
            <person name="Storesund J.E."/>
            <person name="Kallscheuer N."/>
            <person name="Luecker S."/>
            <person name="Lage O.M."/>
            <person name="Pohl T."/>
            <person name="Merkel B.J."/>
            <person name="Hornburger P."/>
            <person name="Mueller R.-W."/>
            <person name="Bruemmer F."/>
            <person name="Labrenz M."/>
            <person name="Spormann A.M."/>
            <person name="Op den Camp H."/>
            <person name="Overmann J."/>
            <person name="Amann R."/>
            <person name="Jetten M.S.M."/>
            <person name="Mascher T."/>
            <person name="Medema M.H."/>
            <person name="Devos D.P."/>
            <person name="Kaster A.-K."/>
            <person name="Ovreas L."/>
            <person name="Rohde M."/>
            <person name="Galperin M.Y."/>
            <person name="Jogler C."/>
        </authorList>
    </citation>
    <scope>NUCLEOTIDE SEQUENCE [LARGE SCALE GENOMIC DNA]</scope>
    <source>
        <strain evidence="5 6">UC8</strain>
    </source>
</reference>
<evidence type="ECO:0000313" key="6">
    <source>
        <dbReference type="Proteomes" id="UP000325286"/>
    </source>
</evidence>
<evidence type="ECO:0000259" key="4">
    <source>
        <dbReference type="Pfam" id="PF07635"/>
    </source>
</evidence>
<dbReference type="SUPFAM" id="SSF46626">
    <property type="entry name" value="Cytochrome c"/>
    <property type="match status" value="1"/>
</dbReference>
<feature type="domain" description="Cytochrome C Planctomycete-type" evidence="4">
    <location>
        <begin position="41"/>
        <end position="101"/>
    </location>
</feature>
<keyword evidence="6" id="KW-1185">Reference proteome</keyword>
<dbReference type="PANTHER" id="PTHR35889:SF3">
    <property type="entry name" value="F-BOX DOMAIN-CONTAINING PROTEIN"/>
    <property type="match status" value="1"/>
</dbReference>
<dbReference type="RefSeq" id="WP_068136681.1">
    <property type="nucleotide sequence ID" value="NZ_CP042914.1"/>
</dbReference>
<dbReference type="PANTHER" id="PTHR35889">
    <property type="entry name" value="CYCLOINULO-OLIGOSACCHARIDE FRUCTANOTRANSFERASE-RELATED"/>
    <property type="match status" value="1"/>
</dbReference>
<feature type="signal peptide" evidence="1">
    <location>
        <begin position="1"/>
        <end position="23"/>
    </location>
</feature>
<dbReference type="KEGG" id="rul:UC8_42220"/>
<evidence type="ECO:0000256" key="1">
    <source>
        <dbReference type="SAM" id="SignalP"/>
    </source>
</evidence>
<proteinExistence type="predicted"/>
<dbReference type="InterPro" id="IPR011444">
    <property type="entry name" value="DUF1549"/>
</dbReference>
<dbReference type="InterPro" id="IPR011429">
    <property type="entry name" value="Cyt_c_Planctomycete-type"/>
</dbReference>
<dbReference type="Pfam" id="PF07635">
    <property type="entry name" value="PSCyt1"/>
    <property type="match status" value="1"/>
</dbReference>
<sequence length="1010" mass="113196" precursor="true">MLKPTCYLAVLCLFSLPFSPARADDEVDFNADVRPILATHCFKCHGPDEGTREADLRVDTFAAATADRGGYAAIVPGHPADSELLQRVSSDDPDLRMPPPEESGGLTAAEVQTLTRWIESGAEYQKHWSLVPPVAPVVPARVESFSARTRSAIDRFVQTRLHDKTALHPAPPADRYTLVRRLYLDLTGLPPTPEQADAFVHDDDPMAYVRLVDRLLASPSFAENITQPWLDLARYADTNGYEKDRPRTIWPYRDWVLHALANDMPFDQFSTEQLAGDMLPGATNAQRIATGFHRNTMLNEEGGIDPLEFRFQAMVDRVATTGTVWLGLTTGCAQCHTHKYDPITHTDYYALMALLNNADEPEVVVEDPAIERRQQQIDRQIDQRESQLVEQFLPDMAAVLEAWRTRPPGDDAFVGPPTEQQTIDAAFQAWLDEQFVAAVLWQVLPPESMRSTMPRLEALPDGSILASGDVTKRDVYRVRFDLQHPTTALRLEVLPHDSLPAGGPGMAYYEGRRGDFFLSEWRVTFNGKPVPLHVASHDYGKISVGSGDPAAASVLDGDGSTGWSTSGREGQASQLVVNLVTPLSEPGELEIELLFERHFAAALGRFRVSAAQTCGPTTASPLPADVVQAIAAWDRDQQPDTIPCFEQLRRHFLRTSPLLRSRYAAVERLQKQRPKFVRSLAFQQRGADHTRPTFRHHRGEYLQPREQVQPDIPEVFGGLPPDSPRDRLALARWLVSEQNPLVGRVVVNRVWRALFGYGIVRTDGDFGTQSEPPSHPELLDHLATEWMRHDWSMKWLYRTIVLTATYQQASARSGDADPENRWLARGARVRLPAETIRDQFLAASTRLTRTFGGPSVRPPQLAAVTQIAYGNPGWPTSSGGDRYRRSLYTFQKRTAPFAALTVFDAPSREACIARRQRSDTPLQALTLLNDEMFIELARHLAERTYRDDLPPAAIANQLFRTILIRPPTPDEQASLLEFYEQQREQGLAPQQAFFLLTRALMNTDEAITRP</sequence>
<name>A0A5B9QT50_9BACT</name>
<dbReference type="GO" id="GO:0009055">
    <property type="term" value="F:electron transfer activity"/>
    <property type="evidence" value="ECO:0007669"/>
    <property type="project" value="InterPro"/>
</dbReference>
<dbReference type="Proteomes" id="UP000325286">
    <property type="component" value="Chromosome"/>
</dbReference>
<dbReference type="AlphaFoldDB" id="A0A5B9QT50"/>
<evidence type="ECO:0000259" key="2">
    <source>
        <dbReference type="Pfam" id="PF07583"/>
    </source>
</evidence>
<organism evidence="5 6">
    <name type="scientific">Roseimaritima ulvae</name>
    <dbReference type="NCBI Taxonomy" id="980254"/>
    <lineage>
        <taxon>Bacteria</taxon>
        <taxon>Pseudomonadati</taxon>
        <taxon>Planctomycetota</taxon>
        <taxon>Planctomycetia</taxon>
        <taxon>Pirellulales</taxon>
        <taxon>Pirellulaceae</taxon>
        <taxon>Roseimaritima</taxon>
    </lineage>
</organism>